<feature type="region of interest" description="Disordered" evidence="2">
    <location>
        <begin position="1"/>
        <end position="35"/>
    </location>
</feature>
<evidence type="ECO:0000256" key="1">
    <source>
        <dbReference type="ARBA" id="ARBA00007797"/>
    </source>
</evidence>
<proteinExistence type="inferred from homology"/>
<reference evidence="4" key="1">
    <citation type="submission" date="2021-01" db="EMBL/GenBank/DDBJ databases">
        <authorList>
            <consortium name="Aspergillus chevalieri M1 genome sequencing consortium"/>
            <person name="Kazuki M."/>
            <person name="Futagami T."/>
        </authorList>
    </citation>
    <scope>NUCLEOTIDE SEQUENCE</scope>
    <source>
        <strain evidence="4">M1</strain>
    </source>
</reference>
<accession>A0A7R7VM58</accession>
<dbReference type="InterPro" id="IPR027193">
    <property type="entry name" value="Noc4"/>
</dbReference>
<protein>
    <recommendedName>
        <fullName evidence="3">CCAAT-binding factor domain-containing protein</fullName>
    </recommendedName>
</protein>
<sequence length="551" mass="62385">MPAATHAAVSSKKRKSAKDGSSSSKRRAVATDSNEDATMSKITELEIQISESRKHYNNIVTLLSMLDVGENAQNPNLPVAVSLCRVFSRLIAAGNFTESSRADDNEKLIVAWLKERFQEYQKALVTVMREGDASAQVTALTLSMRLVGEQVTHIPSADSYVWSSGLFKNVFEAVIEAPEGQALQAEFIEKFVKVYEDVRFHTFTRISEYASTKRTTQTLETLITILSANDTIPTPSHEFSTFYTKTSASNKKLTSVNSHKKRAQDAWLAVLSNNLSQSQRKSLLRMMVHHIEPWFTRPELLMDFLTDSYDIGGATSLLALSGLFYLIREKNLDYPQFYTKLYSLLDADLLHSKHRSRFFRLMNTFLNSSHLPVSLVASFIKRLARLALNAPPPAIVAIIPWMYNLFKNHPTTTFMMHRANHDAEFKAELDAEGMDDPFDPDEPDPTRTDAVESSVWEIVTLQTHYHPNVAAIARIISEQFTKQAYNLEDFLDYTYQGMLQGELGTEDRPFKRVPVVEYHIPKRIFTDRGLEEDGGIDTAPGSLMRNLWDFT</sequence>
<evidence type="ECO:0000313" key="4">
    <source>
        <dbReference type="EMBL" id="BCR87237.1"/>
    </source>
</evidence>
<comment type="similarity">
    <text evidence="1">Belongs to the CBF/MAK21 family.</text>
</comment>
<organism evidence="4 5">
    <name type="scientific">Aspergillus chevalieri</name>
    <name type="common">Eurotium chevalieri</name>
    <dbReference type="NCBI Taxonomy" id="182096"/>
    <lineage>
        <taxon>Eukaryota</taxon>
        <taxon>Fungi</taxon>
        <taxon>Dikarya</taxon>
        <taxon>Ascomycota</taxon>
        <taxon>Pezizomycotina</taxon>
        <taxon>Eurotiomycetes</taxon>
        <taxon>Eurotiomycetidae</taxon>
        <taxon>Eurotiales</taxon>
        <taxon>Aspergillaceae</taxon>
        <taxon>Aspergillus</taxon>
        <taxon>Aspergillus subgen. Aspergillus</taxon>
    </lineage>
</organism>
<name>A0A7R7VM58_ASPCH</name>
<dbReference type="GeneID" id="66981596"/>
<dbReference type="InterPro" id="IPR005612">
    <property type="entry name" value="CCAAT-binding_factor"/>
</dbReference>
<feature type="domain" description="CCAAT-binding factor" evidence="3">
    <location>
        <begin position="316"/>
        <end position="473"/>
    </location>
</feature>
<gene>
    <name evidence="4" type="ORF">ACHE_31224A</name>
</gene>
<dbReference type="GO" id="GO:0030692">
    <property type="term" value="C:Noc4p-Nop14p complex"/>
    <property type="evidence" value="ECO:0007669"/>
    <property type="project" value="TreeGrafter"/>
</dbReference>
<dbReference type="Proteomes" id="UP000637239">
    <property type="component" value="Chromosome 3"/>
</dbReference>
<evidence type="ECO:0000256" key="2">
    <source>
        <dbReference type="SAM" id="MobiDB-lite"/>
    </source>
</evidence>
<dbReference type="PANTHER" id="PTHR12455">
    <property type="entry name" value="NUCLEOLAR COMPLEX PROTEIN 4"/>
    <property type="match status" value="1"/>
</dbReference>
<dbReference type="AlphaFoldDB" id="A0A7R7VM58"/>
<dbReference type="Pfam" id="PF03914">
    <property type="entry name" value="CBF"/>
    <property type="match status" value="1"/>
</dbReference>
<dbReference type="GO" id="GO:0042254">
    <property type="term" value="P:ribosome biogenesis"/>
    <property type="evidence" value="ECO:0007669"/>
    <property type="project" value="InterPro"/>
</dbReference>
<dbReference type="PANTHER" id="PTHR12455:SF0">
    <property type="entry name" value="NUCLEOLAR COMPLEX PROTEIN 4 HOMOLOG"/>
    <property type="match status" value="1"/>
</dbReference>
<dbReference type="KEGG" id="ache:ACHE_31224A"/>
<evidence type="ECO:0000259" key="3">
    <source>
        <dbReference type="Pfam" id="PF03914"/>
    </source>
</evidence>
<reference evidence="4" key="2">
    <citation type="submission" date="2021-02" db="EMBL/GenBank/DDBJ databases">
        <title>Aspergillus chevalieri M1 genome sequence.</title>
        <authorList>
            <person name="Kadooka C."/>
            <person name="Mori K."/>
            <person name="Futagami T."/>
        </authorList>
    </citation>
    <scope>NUCLEOTIDE SEQUENCE</scope>
    <source>
        <strain evidence="4">M1</strain>
    </source>
</reference>
<dbReference type="EMBL" id="AP024418">
    <property type="protein sequence ID" value="BCR87237.1"/>
    <property type="molecule type" value="Genomic_DNA"/>
</dbReference>
<keyword evidence="5" id="KW-1185">Reference proteome</keyword>
<evidence type="ECO:0000313" key="5">
    <source>
        <dbReference type="Proteomes" id="UP000637239"/>
    </source>
</evidence>
<dbReference type="GO" id="GO:0032040">
    <property type="term" value="C:small-subunit processome"/>
    <property type="evidence" value="ECO:0007669"/>
    <property type="project" value="TreeGrafter"/>
</dbReference>
<dbReference type="RefSeq" id="XP_043135759.1">
    <property type="nucleotide sequence ID" value="XM_043277929.1"/>
</dbReference>